<dbReference type="Gene3D" id="2.40.10.220">
    <property type="entry name" value="predicted glycosyltransferase like domains"/>
    <property type="match status" value="1"/>
</dbReference>
<evidence type="ECO:0000259" key="1">
    <source>
        <dbReference type="Pfam" id="PF07238"/>
    </source>
</evidence>
<reference evidence="2 3" key="2">
    <citation type="submission" date="2019-02" db="EMBL/GenBank/DDBJ databases">
        <title>'Lichenibacterium ramalinii' gen. nov. sp. nov., 'Lichenibacterium minor' gen. nov. sp. nov.</title>
        <authorList>
            <person name="Pankratov T."/>
        </authorList>
    </citation>
    <scope>NUCLEOTIDE SEQUENCE [LARGE SCALE GENOMIC DNA]</scope>
    <source>
        <strain evidence="2 3">RmlP001</strain>
    </source>
</reference>
<reference evidence="2 3" key="1">
    <citation type="submission" date="2018-09" db="EMBL/GenBank/DDBJ databases">
        <authorList>
            <person name="Grouzdev D.S."/>
            <person name="Krutkina M.S."/>
        </authorList>
    </citation>
    <scope>NUCLEOTIDE SEQUENCE [LARGE SCALE GENOMIC DNA]</scope>
    <source>
        <strain evidence="2 3">RmlP001</strain>
    </source>
</reference>
<dbReference type="AlphaFoldDB" id="A0A4Q2RG01"/>
<dbReference type="EMBL" id="QYBC01000006">
    <property type="protein sequence ID" value="RYB05799.1"/>
    <property type="molecule type" value="Genomic_DNA"/>
</dbReference>
<sequence length="198" mass="21795">MINAEPQTQERRRHQRVRVAVLGRYMLTNRQEFPCQTIDMSPGGVALIAPVRGAIQERVICYVDQIGRLEGTVARLFENGFALALNVPLLKREKLADQLTWLGNRHALGMPEDRRHERVAPRHPRGTLHLSDGRNVPVRLIDVSVSGAAFAAEVHLPVGTPVTLGQTPAHVVRGFNGGGAVEFARPFSADSDPSTLQF</sequence>
<dbReference type="GO" id="GO:0035438">
    <property type="term" value="F:cyclic-di-GMP binding"/>
    <property type="evidence" value="ECO:0007669"/>
    <property type="project" value="InterPro"/>
</dbReference>
<keyword evidence="3" id="KW-1185">Reference proteome</keyword>
<dbReference type="OrthoDB" id="9798164at2"/>
<dbReference type="Proteomes" id="UP000289411">
    <property type="component" value="Unassembled WGS sequence"/>
</dbReference>
<organism evidence="2 3">
    <name type="scientific">Lichenibacterium ramalinae</name>
    <dbReference type="NCBI Taxonomy" id="2316527"/>
    <lineage>
        <taxon>Bacteria</taxon>
        <taxon>Pseudomonadati</taxon>
        <taxon>Pseudomonadota</taxon>
        <taxon>Alphaproteobacteria</taxon>
        <taxon>Hyphomicrobiales</taxon>
        <taxon>Lichenihabitantaceae</taxon>
        <taxon>Lichenibacterium</taxon>
    </lineage>
</organism>
<accession>A0A4Q2RG01</accession>
<dbReference type="SUPFAM" id="SSF141371">
    <property type="entry name" value="PilZ domain-like"/>
    <property type="match status" value="2"/>
</dbReference>
<comment type="caution">
    <text evidence="2">The sequence shown here is derived from an EMBL/GenBank/DDBJ whole genome shotgun (WGS) entry which is preliminary data.</text>
</comment>
<evidence type="ECO:0000313" key="2">
    <source>
        <dbReference type="EMBL" id="RYB05799.1"/>
    </source>
</evidence>
<protein>
    <submittedName>
        <fullName evidence="2">PilZ domain-containing protein</fullName>
    </submittedName>
</protein>
<name>A0A4Q2RG01_9HYPH</name>
<dbReference type="InterPro" id="IPR009875">
    <property type="entry name" value="PilZ_domain"/>
</dbReference>
<feature type="domain" description="PilZ" evidence="1">
    <location>
        <begin position="10"/>
        <end position="97"/>
    </location>
</feature>
<proteinExistence type="predicted"/>
<dbReference type="Pfam" id="PF07238">
    <property type="entry name" value="PilZ"/>
    <property type="match status" value="2"/>
</dbReference>
<gene>
    <name evidence="2" type="ORF">D3272_08635</name>
</gene>
<feature type="domain" description="PilZ" evidence="1">
    <location>
        <begin position="113"/>
        <end position="167"/>
    </location>
</feature>
<evidence type="ECO:0000313" key="3">
    <source>
        <dbReference type="Proteomes" id="UP000289411"/>
    </source>
</evidence>